<dbReference type="Gene3D" id="3.10.110.10">
    <property type="entry name" value="Ubiquitin Conjugating Enzyme"/>
    <property type="match status" value="1"/>
</dbReference>
<proteinExistence type="predicted"/>
<evidence type="ECO:0000256" key="9">
    <source>
        <dbReference type="PROSITE-ProRule" id="PRU10133"/>
    </source>
</evidence>
<keyword evidence="3" id="KW-0547">Nucleotide-binding</keyword>
<dbReference type="SMART" id="SM00212">
    <property type="entry name" value="UBCc"/>
    <property type="match status" value="1"/>
</dbReference>
<feature type="region of interest" description="Disordered" evidence="10">
    <location>
        <begin position="1"/>
        <end position="25"/>
    </location>
</feature>
<organism evidence="13 14">
    <name type="scientific">Apolygus lucorum</name>
    <name type="common">Small green plant bug</name>
    <name type="synonym">Lygocoris lucorum</name>
    <dbReference type="NCBI Taxonomy" id="248454"/>
    <lineage>
        <taxon>Eukaryota</taxon>
        <taxon>Metazoa</taxon>
        <taxon>Ecdysozoa</taxon>
        <taxon>Arthropoda</taxon>
        <taxon>Hexapoda</taxon>
        <taxon>Insecta</taxon>
        <taxon>Pterygota</taxon>
        <taxon>Neoptera</taxon>
        <taxon>Paraneoptera</taxon>
        <taxon>Hemiptera</taxon>
        <taxon>Heteroptera</taxon>
        <taxon>Panheteroptera</taxon>
        <taxon>Cimicomorpha</taxon>
        <taxon>Miridae</taxon>
        <taxon>Mirini</taxon>
        <taxon>Apolygus</taxon>
    </lineage>
</organism>
<dbReference type="GO" id="GO:0061654">
    <property type="term" value="F:NEDD8 conjugating enzyme activity"/>
    <property type="evidence" value="ECO:0007669"/>
    <property type="project" value="UniProtKB-EC"/>
</dbReference>
<dbReference type="FunFam" id="3.10.110.10:FF:000239">
    <property type="entry name" value="NEDD8-conjugating enzyme Ubc12"/>
    <property type="match status" value="1"/>
</dbReference>
<reference evidence="13" key="1">
    <citation type="journal article" date="2021" name="Mol. Ecol. Resour.">
        <title>Apolygus lucorum genome provides insights into omnivorousness and mesophyll feeding.</title>
        <authorList>
            <person name="Liu Y."/>
            <person name="Liu H."/>
            <person name="Wang H."/>
            <person name="Huang T."/>
            <person name="Liu B."/>
            <person name="Yang B."/>
            <person name="Yin L."/>
            <person name="Li B."/>
            <person name="Zhang Y."/>
            <person name="Zhang S."/>
            <person name="Jiang F."/>
            <person name="Zhang X."/>
            <person name="Ren Y."/>
            <person name="Wang B."/>
            <person name="Wang S."/>
            <person name="Lu Y."/>
            <person name="Wu K."/>
            <person name="Fan W."/>
            <person name="Wang G."/>
        </authorList>
    </citation>
    <scope>NUCLEOTIDE SEQUENCE</scope>
    <source>
        <strain evidence="13">12Hb</strain>
    </source>
</reference>
<dbReference type="InterPro" id="IPR036397">
    <property type="entry name" value="RNaseH_sf"/>
</dbReference>
<evidence type="ECO:0000313" key="13">
    <source>
        <dbReference type="EMBL" id="KAF6200784.1"/>
    </source>
</evidence>
<dbReference type="CDD" id="cd23794">
    <property type="entry name" value="UBCc_UBE2F_UBE2M"/>
    <property type="match status" value="1"/>
</dbReference>
<dbReference type="PROSITE" id="PS50879">
    <property type="entry name" value="RNASE_H_1"/>
    <property type="match status" value="1"/>
</dbReference>
<dbReference type="Gene3D" id="3.30.420.10">
    <property type="entry name" value="Ribonuclease H-like superfamily/Ribonuclease H"/>
    <property type="match status" value="1"/>
</dbReference>
<gene>
    <name evidence="13" type="ORF">GE061_005230</name>
</gene>
<comment type="pathway">
    <text evidence="1">Protein modification; protein neddylation.</text>
</comment>
<feature type="active site" description="Glycyl thioester intermediate" evidence="9">
    <location>
        <position position="110"/>
    </location>
</feature>
<dbReference type="AlphaFoldDB" id="A0A8S9WX23"/>
<dbReference type="CDD" id="cd09276">
    <property type="entry name" value="Rnase_HI_RT_non_LTR"/>
    <property type="match status" value="1"/>
</dbReference>
<evidence type="ECO:0000256" key="8">
    <source>
        <dbReference type="ARBA" id="ARBA00079113"/>
    </source>
</evidence>
<evidence type="ECO:0000256" key="2">
    <source>
        <dbReference type="ARBA" id="ARBA00022679"/>
    </source>
</evidence>
<dbReference type="GO" id="GO:0004523">
    <property type="term" value="F:RNA-DNA hybrid ribonuclease activity"/>
    <property type="evidence" value="ECO:0007669"/>
    <property type="project" value="InterPro"/>
</dbReference>
<dbReference type="GO" id="GO:0003676">
    <property type="term" value="F:nucleic acid binding"/>
    <property type="evidence" value="ECO:0007669"/>
    <property type="project" value="InterPro"/>
</dbReference>
<evidence type="ECO:0000256" key="7">
    <source>
        <dbReference type="ARBA" id="ARBA00044047"/>
    </source>
</evidence>
<comment type="caution">
    <text evidence="13">The sequence shown here is derived from an EMBL/GenBank/DDBJ whole genome shotgun (WGS) entry which is preliminary data.</text>
</comment>
<comment type="catalytic activity">
    <reaction evidence="6">
        <text>[E1 NEDD8-activating enzyme]-S-[NEDD8 protein]-yl-L-cysteine + [E2 NEDD8-conjugating enzyme]-L-cysteine = [E1 NEDD8-activating enzyme]-L-cysteine + [E2 NEDD8-conjugating enzyme]-S-[NEDD8-protein]-yl-L-cysteine.</text>
        <dbReference type="EC" id="2.3.2.34"/>
    </reaction>
</comment>
<keyword evidence="14" id="KW-1185">Reference proteome</keyword>
<dbReference type="EMBL" id="WIXP02000013">
    <property type="protein sequence ID" value="KAF6200784.1"/>
    <property type="molecule type" value="Genomic_DNA"/>
</dbReference>
<dbReference type="Proteomes" id="UP000466442">
    <property type="component" value="Unassembled WGS sequence"/>
</dbReference>
<name>A0A8S9WX23_APOLU</name>
<dbReference type="PANTHER" id="PTHR24067">
    <property type="entry name" value="UBIQUITIN-CONJUGATING ENZYME E2"/>
    <property type="match status" value="1"/>
</dbReference>
<feature type="domain" description="UBC core" evidence="11">
    <location>
        <begin position="28"/>
        <end position="172"/>
    </location>
</feature>
<dbReference type="InterPro" id="IPR016135">
    <property type="entry name" value="UBQ-conjugating_enzyme/RWD"/>
</dbReference>
<evidence type="ECO:0000256" key="10">
    <source>
        <dbReference type="SAM" id="MobiDB-lite"/>
    </source>
</evidence>
<dbReference type="InterPro" id="IPR000608">
    <property type="entry name" value="UBC"/>
</dbReference>
<evidence type="ECO:0000256" key="5">
    <source>
        <dbReference type="ARBA" id="ARBA00022840"/>
    </source>
</evidence>
<dbReference type="Pfam" id="PF00179">
    <property type="entry name" value="UQ_con"/>
    <property type="match status" value="1"/>
</dbReference>
<sequence>MIKLFSLKQQKKDGESTPRVGNQKKASAAQLRITKDLNELNLPKTCNTEFPDPDDLLSFKLVICPDEGFYRGGKFTFSFKVGPNYPHEPPKVKCETHVYHPNIDLEGNVCLNILREDWKPVLTVSSIVYGLQYLFLEPNPEDPLNKEAAEVLQNNRRVFEQNVQKAMRGGNVGNVYFERFNSVSRAGLGERLERLPVEHWRVYRQPTTRLKTQKTILTATGELRDKYNLTWTEREPFLSGASTANLRIPLVRLTLTGYNGAKDGLGTPELRTLFLETVCTRYPGTSWIHVYTDGSQNRSTGRAGAGFTAQGLFEGCVPLSTHATNFDAEIKAVSEAAGSVAGLTGPAQRCVFFIDSKSVIQTLTSTDPPSNRLEQETREAVSDLIDSGWQVAYQWVPSHCGIPGNERADALAASSH</sequence>
<dbReference type="Pfam" id="PF00075">
    <property type="entry name" value="RNase_H"/>
    <property type="match status" value="1"/>
</dbReference>
<dbReference type="SUPFAM" id="SSF53098">
    <property type="entry name" value="Ribonuclease H-like"/>
    <property type="match status" value="1"/>
</dbReference>
<accession>A0A8S9WX23</accession>
<dbReference type="InterPro" id="IPR023313">
    <property type="entry name" value="UBQ-conjugating_AS"/>
</dbReference>
<dbReference type="InterPro" id="IPR002156">
    <property type="entry name" value="RNaseH_domain"/>
</dbReference>
<feature type="domain" description="RNase H type-1" evidence="12">
    <location>
        <begin position="284"/>
        <end position="416"/>
    </location>
</feature>
<dbReference type="EC" id="2.3.2.34" evidence="7"/>
<dbReference type="PROSITE" id="PS00183">
    <property type="entry name" value="UBC_1"/>
    <property type="match status" value="1"/>
</dbReference>
<evidence type="ECO:0000259" key="12">
    <source>
        <dbReference type="PROSITE" id="PS50879"/>
    </source>
</evidence>
<dbReference type="OrthoDB" id="10249039at2759"/>
<evidence type="ECO:0000256" key="4">
    <source>
        <dbReference type="ARBA" id="ARBA00022786"/>
    </source>
</evidence>
<dbReference type="PROSITE" id="PS50127">
    <property type="entry name" value="UBC_2"/>
    <property type="match status" value="1"/>
</dbReference>
<keyword evidence="5" id="KW-0067">ATP-binding</keyword>
<evidence type="ECO:0000259" key="11">
    <source>
        <dbReference type="PROSITE" id="PS50127"/>
    </source>
</evidence>
<evidence type="ECO:0000256" key="3">
    <source>
        <dbReference type="ARBA" id="ARBA00022741"/>
    </source>
</evidence>
<evidence type="ECO:0000313" key="14">
    <source>
        <dbReference type="Proteomes" id="UP000466442"/>
    </source>
</evidence>
<evidence type="ECO:0000256" key="6">
    <source>
        <dbReference type="ARBA" id="ARBA00043698"/>
    </source>
</evidence>
<dbReference type="InterPro" id="IPR012337">
    <property type="entry name" value="RNaseH-like_sf"/>
</dbReference>
<dbReference type="GO" id="GO:0005524">
    <property type="term" value="F:ATP binding"/>
    <property type="evidence" value="ECO:0007669"/>
    <property type="project" value="UniProtKB-KW"/>
</dbReference>
<keyword evidence="2" id="KW-0808">Transferase</keyword>
<protein>
    <recommendedName>
        <fullName evidence="7">E2 NEDD8-conjugating enzyme</fullName>
        <ecNumber evidence="7">2.3.2.34</ecNumber>
    </recommendedName>
    <alternativeName>
        <fullName evidence="8">NEDD8 carrier protein</fullName>
    </alternativeName>
</protein>
<evidence type="ECO:0000256" key="1">
    <source>
        <dbReference type="ARBA" id="ARBA00005032"/>
    </source>
</evidence>
<dbReference type="SUPFAM" id="SSF54495">
    <property type="entry name" value="UBC-like"/>
    <property type="match status" value="1"/>
</dbReference>
<dbReference type="InterPro" id="IPR050113">
    <property type="entry name" value="Ub_conjugating_enzyme"/>
</dbReference>
<keyword evidence="4" id="KW-0833">Ubl conjugation pathway</keyword>